<proteinExistence type="predicted"/>
<dbReference type="Proteomes" id="UP000809337">
    <property type="component" value="Unassembled WGS sequence"/>
</dbReference>
<evidence type="ECO:0000313" key="2">
    <source>
        <dbReference type="Proteomes" id="UP000809337"/>
    </source>
</evidence>
<gene>
    <name evidence="1" type="ORF">JQX14_17785</name>
</gene>
<sequence>MRDHLVDKHKLTNRQAHLIANPNDQQAIKAGLPRPTAIQGGGVEPVDFDVLEDF</sequence>
<organism evidence="1 2">
    <name type="scientific">Pseudosulfitobacter pseudonitzschiae</name>
    <dbReference type="NCBI Taxonomy" id="1402135"/>
    <lineage>
        <taxon>Bacteria</taxon>
        <taxon>Pseudomonadati</taxon>
        <taxon>Pseudomonadota</taxon>
        <taxon>Alphaproteobacteria</taxon>
        <taxon>Rhodobacterales</taxon>
        <taxon>Roseobacteraceae</taxon>
        <taxon>Pseudosulfitobacter</taxon>
    </lineage>
</organism>
<accession>A0A9Q2RYM7</accession>
<comment type="caution">
    <text evidence="1">The sequence shown here is derived from an EMBL/GenBank/DDBJ whole genome shotgun (WGS) entry which is preliminary data.</text>
</comment>
<dbReference type="AlphaFoldDB" id="A0A9Q2RYM7"/>
<reference evidence="1" key="1">
    <citation type="submission" date="2021-01" db="EMBL/GenBank/DDBJ databases">
        <title>Diatom-associated Roseobacters Show Island Model of Population Structure.</title>
        <authorList>
            <person name="Qu L."/>
            <person name="Feng X."/>
            <person name="Chen Y."/>
            <person name="Li L."/>
            <person name="Wang X."/>
            <person name="Hu Z."/>
            <person name="Wang H."/>
            <person name="Luo H."/>
        </authorList>
    </citation>
    <scope>NUCLEOTIDE SEQUENCE</scope>
    <source>
        <strain evidence="1">SM26-45</strain>
    </source>
</reference>
<evidence type="ECO:0000313" key="1">
    <source>
        <dbReference type="EMBL" id="MBM2356409.1"/>
    </source>
</evidence>
<protein>
    <submittedName>
        <fullName evidence="1">Uncharacterized protein</fullName>
    </submittedName>
</protein>
<dbReference type="EMBL" id="JAFBWN010000015">
    <property type="protein sequence ID" value="MBM2356409.1"/>
    <property type="molecule type" value="Genomic_DNA"/>
</dbReference>
<name>A0A9Q2RYM7_9RHOB</name>